<keyword evidence="2 4" id="KW-0732">Signal</keyword>
<organism evidence="6 7">
    <name type="scientific">Flavobacterium ginsenosidimutans</name>
    <dbReference type="NCBI Taxonomy" id="687844"/>
    <lineage>
        <taxon>Bacteria</taxon>
        <taxon>Pseudomonadati</taxon>
        <taxon>Bacteroidota</taxon>
        <taxon>Flavobacteriia</taxon>
        <taxon>Flavobacteriales</taxon>
        <taxon>Flavobacteriaceae</taxon>
        <taxon>Flavobacterium</taxon>
    </lineage>
</organism>
<proteinExistence type="predicted"/>
<evidence type="ECO:0000259" key="5">
    <source>
        <dbReference type="Pfam" id="PF18962"/>
    </source>
</evidence>
<dbReference type="PANTHER" id="PTHR47566">
    <property type="match status" value="1"/>
</dbReference>
<name>A0ABZ2QBF6_9FLAO</name>
<feature type="chain" id="PRO_5047471883" evidence="4">
    <location>
        <begin position="21"/>
        <end position="2176"/>
    </location>
</feature>
<dbReference type="SUPFAM" id="SSF49785">
    <property type="entry name" value="Galactose-binding domain-like"/>
    <property type="match status" value="1"/>
</dbReference>
<dbReference type="PROSITE" id="PS51450">
    <property type="entry name" value="LRR"/>
    <property type="match status" value="3"/>
</dbReference>
<sequence>MKAKLLLLLFLANFSIYSQTNLVSNPGFETWNAGVPENWTIANTVTSSYTSAEGAISAMLSYTTQSPKITTEVALKGGVTYTIKFKYKYLTNNFDGTHPISLNISKNGSGTALSSSTFATNNSWTVKEASFTPDVDLSYDLSISTFSFDAASFDVLIDDVQVYIAGTEQYTTIPDIEFENFLIAEGIDSGAPDGRVLTSNVKNIKSLSVNTRQVSDLTGIEDFEALQVLRCNGVSYSSSNGGDGKLKNLDVSKNLNLTELSCYANQLTSLDVSKNVKLTYLTIDGNKISEIDLTNNLLLEQISISNNPISSFDATKHLKLTALDCSDTNIKSIDVTKNIALTSLSVSGLGLTSLDLSKNTELYDFSCYSNALTTLDISQNLKLYRLMCWSNLLTTLDTSKNTKLDFISCFSNQLTALDVSANTALTSLVCNVNKLKSLDVSKNTLLFSLECASNQLTSLNLKNGNNTALLTNRITFKGNPDLTCITVDDVNYANTNWASNKESYAFFSNYDCATVVKIADAAFEDKLIDLGIDTDGKNGTVLKTSVSAITTLDVSNSSITDLSGIEGFTSLTNLNASNNLLKKVDLSKNAQIATLNTSNNPSLICIKVANVESANTWATTKDATTSFGLDCNFYTLIPDEKFEDKLISLGIDRDGKNGKVNTESIIDVETLDLAETGISDLTGIQDFKNLKTLKCNGSPYTGNGPLAKVDLSKNTKLTEVNLNYNQLETLDVSQNTSLTSLNIGSNKLTTIDLSKNTALIYFTAFSNDLTSVDVSKNTLLQSLNIQGNELTSLDVSQNTKLIYLSADSNKLSTIDLSKNTELLTLSFYGNSLTTIDVSNSTKLNSLDVSYNKLTTLNITKNTELASLYFYNNSITTIDFSKNSKLVSITGFANSLTSIDLSLNPLLTDLSVYSNQLTKLDLSKNTRLKNFSSYSNKLESLNLKNGNNTIINNIAVGSNPDLKCILVDDTAYSNANWVNKDKEAYFSNIDCSLVTYIADSKFEDKLIDLGIDTDGKNGVVLTSSIKDLTSLDVSNASIVNLKGIEGFTSLTNLNVSGNILEKLDVSKNSALTTINSSGNPTLKCIQVADVTATENWTVTKDAITSFNLDCNVYTIIPDSKFEDKLIALNIDKDGKNGKVKTESIAELKSLSLYRSGISDLTGIEDFTSLQQLDVSGNSLTKIDVSKNILLTYLDVGSNNLTEISLAKNAELKTLYIGNNKITSVDFKGNLKLEALSIENNKLNTLDLSTNEKVYYLNAYGNYLTSLDLSKNLELSSISISQNQIRKLDFSKNTKLSFVYVGGNKLISLNLKNGANTLLKGSSANFLDNPDLACIQVDDVDYANTNWTERKDVTASFSVDACPVIVPYTLIPDVKFEEKLIALGIDKDGKNGKVETLNIVDLNSLNISGSQITDLTGIQDFTSLKTLDCSNNALTTVDFSKNSLLENLNISKNQLTALDAAQAPSLTSLDCSNNAITKLTITKIYYGNDTLLTNLNCSNNAITSLNLSNSIYLTHLDCSHNELTVLDVSKSIALTNLSTSFNKIKYFDVSKNTNLKEFDCASNNLYNLNVKNGNNANMQNMIFGNFADNPNLLCIQVDDVAFSTEKWIAKDATASYSVDACAENLQYTLIPDPNFEKVLISNGIDKDGENGKVLTSSIENLTTLYALDLTNQITDLTGIEDFASLEELYCYHGALTKLDVSKNLKLRHLDMADNKVSTLDLSKNKALETLDCSSNSLTELNVSSNTLLKLLNANNNGLTSIDISKNTSLKTLGLYTNKLTEIDFSANKDLESISISSNQLSTIDISNNLSLYTISISNNAAIKSLDVSQHPNLLYLYAKNCQITAIDVSKNPLLRYLEISGNKIQTIDVSKNPALTNLLVDSNQLTSLDLRNGKNTLLSTPYLSFTSNPKLYCILVDDVDYANQNWLYKKDNIATYNTECTGEIVVPANNFAVETKSESCLGENNGEISIVAKNAFEYVATINDKSYTFTNNTLQVTSLTPGVYSIKITIPNMIFEQNFNVTIAKGATITGKSNVSSKKVDVEITEGTAPFTVFIDGTAQFQTTDTNFSVDVNKAGLIEVTTAKACEGVFAKKVTSAELGTMLLAYPNPTYGVIEIEIPGAKTETAIELYNFGGQLVSKGTYNTESGIAVLNLENLPAGIYAAKIYSETPEYIKIIKK</sequence>
<dbReference type="InterPro" id="IPR001611">
    <property type="entry name" value="Leu-rich_rpt"/>
</dbReference>
<evidence type="ECO:0000313" key="7">
    <source>
        <dbReference type="Proteomes" id="UP001447857"/>
    </source>
</evidence>
<dbReference type="Gene3D" id="3.80.10.10">
    <property type="entry name" value="Ribonuclease Inhibitor"/>
    <property type="match status" value="7"/>
</dbReference>
<dbReference type="Pfam" id="PF18962">
    <property type="entry name" value="Por_Secre_tail"/>
    <property type="match status" value="1"/>
</dbReference>
<evidence type="ECO:0000256" key="1">
    <source>
        <dbReference type="ARBA" id="ARBA00022614"/>
    </source>
</evidence>
<dbReference type="InterPro" id="IPR032675">
    <property type="entry name" value="LRR_dom_sf"/>
</dbReference>
<dbReference type="InterPro" id="IPR052574">
    <property type="entry name" value="CDIRP"/>
</dbReference>
<feature type="signal peptide" evidence="4">
    <location>
        <begin position="1"/>
        <end position="20"/>
    </location>
</feature>
<evidence type="ECO:0000313" key="6">
    <source>
        <dbReference type="EMBL" id="WXK51766.1"/>
    </source>
</evidence>
<feature type="domain" description="Secretion system C-terminal sorting" evidence="5">
    <location>
        <begin position="2104"/>
        <end position="2171"/>
    </location>
</feature>
<evidence type="ECO:0000256" key="2">
    <source>
        <dbReference type="ARBA" id="ARBA00022729"/>
    </source>
</evidence>
<evidence type="ECO:0000256" key="4">
    <source>
        <dbReference type="SAM" id="SignalP"/>
    </source>
</evidence>
<dbReference type="RefSeq" id="WP_338841597.1">
    <property type="nucleotide sequence ID" value="NZ_CP147988.1"/>
</dbReference>
<gene>
    <name evidence="6" type="ORF">V6624_09000</name>
</gene>
<dbReference type="SMART" id="SM00365">
    <property type="entry name" value="LRR_SD22"/>
    <property type="match status" value="16"/>
</dbReference>
<reference evidence="6 7" key="1">
    <citation type="submission" date="2024-02" db="EMBL/GenBank/DDBJ databases">
        <title>complete genome of Flavobacterium ginsenosidimutans Str. YTB16.</title>
        <authorList>
            <person name="Wang Q."/>
        </authorList>
    </citation>
    <scope>NUCLEOTIDE SEQUENCE [LARGE SCALE GENOMIC DNA]</scope>
    <source>
        <strain evidence="6 7">YTB16</strain>
    </source>
</reference>
<dbReference type="InterPro" id="IPR026444">
    <property type="entry name" value="Secre_tail"/>
</dbReference>
<keyword evidence="1" id="KW-0433">Leucine-rich repeat</keyword>
<keyword evidence="7" id="KW-1185">Reference proteome</keyword>
<dbReference type="PANTHER" id="PTHR47566:SF1">
    <property type="entry name" value="PROTEIN NUD1"/>
    <property type="match status" value="1"/>
</dbReference>
<dbReference type="Gene3D" id="2.60.120.260">
    <property type="entry name" value="Galactose-binding domain-like"/>
    <property type="match status" value="1"/>
</dbReference>
<dbReference type="SUPFAM" id="SSF52058">
    <property type="entry name" value="L domain-like"/>
    <property type="match status" value="7"/>
</dbReference>
<accession>A0ABZ2QBF6</accession>
<protein>
    <submittedName>
        <fullName evidence="6">T9SS type A sorting domain-containing protein</fullName>
    </submittedName>
</protein>
<evidence type="ECO:0000256" key="3">
    <source>
        <dbReference type="ARBA" id="ARBA00022737"/>
    </source>
</evidence>
<dbReference type="EMBL" id="CP147988">
    <property type="protein sequence ID" value="WXK51766.1"/>
    <property type="molecule type" value="Genomic_DNA"/>
</dbReference>
<keyword evidence="3" id="KW-0677">Repeat</keyword>
<dbReference type="Proteomes" id="UP001447857">
    <property type="component" value="Chromosome"/>
</dbReference>
<dbReference type="InterPro" id="IPR008979">
    <property type="entry name" value="Galactose-bd-like_sf"/>
</dbReference>
<dbReference type="SMART" id="SM00364">
    <property type="entry name" value="LRR_BAC"/>
    <property type="match status" value="12"/>
</dbReference>
<dbReference type="NCBIfam" id="TIGR04183">
    <property type="entry name" value="Por_Secre_tail"/>
    <property type="match status" value="1"/>
</dbReference>